<evidence type="ECO:0000313" key="2">
    <source>
        <dbReference type="EMBL" id="CAD7697922.1"/>
    </source>
</evidence>
<dbReference type="Proteomes" id="UP000708148">
    <property type="component" value="Unassembled WGS sequence"/>
</dbReference>
<gene>
    <name evidence="2" type="ORF">OSTQU699_LOCUS3283</name>
</gene>
<feature type="compositionally biased region" description="Low complexity" evidence="1">
    <location>
        <begin position="178"/>
        <end position="188"/>
    </location>
</feature>
<name>A0A8S1IUY6_9CHLO</name>
<protein>
    <submittedName>
        <fullName evidence="2">Uncharacterized protein</fullName>
    </submittedName>
</protein>
<accession>A0A8S1IUY6</accession>
<sequence>MSGVYPGGNGYAGGPERFPWIPSGPPYFDGAGAVPPGPRVPATDTPPNPAYPPALPGPSPPTRGYPILTYNPISVPPPHPSVRPGREGSSYPHLFPYPPRQLPQTECMPYRGPYPPKAAGHSECTPHDVRYPPVPGGQPDYAQAAPSVAAKYPKVYVGHAGAPEVDDPERRPQNGAYGSNLVPVSVPGSGPPQGDHTLPSFLLVAV</sequence>
<evidence type="ECO:0000313" key="3">
    <source>
        <dbReference type="Proteomes" id="UP000708148"/>
    </source>
</evidence>
<feature type="region of interest" description="Disordered" evidence="1">
    <location>
        <begin position="160"/>
        <end position="198"/>
    </location>
</feature>
<comment type="caution">
    <text evidence="2">The sequence shown here is derived from an EMBL/GenBank/DDBJ whole genome shotgun (WGS) entry which is preliminary data.</text>
</comment>
<dbReference type="EMBL" id="CAJHUC010000730">
    <property type="protein sequence ID" value="CAD7697922.1"/>
    <property type="molecule type" value="Genomic_DNA"/>
</dbReference>
<organism evidence="2 3">
    <name type="scientific">Ostreobium quekettii</name>
    <dbReference type="NCBI Taxonomy" id="121088"/>
    <lineage>
        <taxon>Eukaryota</taxon>
        <taxon>Viridiplantae</taxon>
        <taxon>Chlorophyta</taxon>
        <taxon>core chlorophytes</taxon>
        <taxon>Ulvophyceae</taxon>
        <taxon>TCBD clade</taxon>
        <taxon>Bryopsidales</taxon>
        <taxon>Ostreobineae</taxon>
        <taxon>Ostreobiaceae</taxon>
        <taxon>Ostreobium</taxon>
    </lineage>
</organism>
<evidence type="ECO:0000256" key="1">
    <source>
        <dbReference type="SAM" id="MobiDB-lite"/>
    </source>
</evidence>
<keyword evidence="3" id="KW-1185">Reference proteome</keyword>
<feature type="compositionally biased region" description="Pro residues" evidence="1">
    <location>
        <begin position="35"/>
        <end position="60"/>
    </location>
</feature>
<dbReference type="AlphaFoldDB" id="A0A8S1IUY6"/>
<feature type="region of interest" description="Disordered" evidence="1">
    <location>
        <begin position="23"/>
        <end position="60"/>
    </location>
</feature>
<proteinExistence type="predicted"/>
<reference evidence="2" key="1">
    <citation type="submission" date="2020-12" db="EMBL/GenBank/DDBJ databases">
        <authorList>
            <person name="Iha C."/>
        </authorList>
    </citation>
    <scope>NUCLEOTIDE SEQUENCE</scope>
</reference>